<comment type="similarity">
    <text evidence="3">Belongs to the KhpA RNA-binding protein family.</text>
</comment>
<comment type="subcellular location">
    <subcellularLocation>
        <location evidence="3">Cytoplasm</location>
    </subcellularLocation>
</comment>
<keyword evidence="2 3" id="KW-0694">RNA-binding</keyword>
<evidence type="ECO:0000256" key="1">
    <source>
        <dbReference type="ARBA" id="ARBA00022490"/>
    </source>
</evidence>
<dbReference type="GO" id="GO:0008360">
    <property type="term" value="P:regulation of cell shape"/>
    <property type="evidence" value="ECO:0007669"/>
    <property type="project" value="UniProtKB-KW"/>
</dbReference>
<reference evidence="4" key="1">
    <citation type="submission" date="2020-02" db="EMBL/GenBank/DDBJ databases">
        <authorList>
            <person name="Meier V. D."/>
        </authorList>
    </citation>
    <scope>NUCLEOTIDE SEQUENCE</scope>
    <source>
        <strain evidence="4">AVDCRST_MAG18</strain>
    </source>
</reference>
<dbReference type="PROSITE" id="PS50084">
    <property type="entry name" value="KH_TYPE_1"/>
    <property type="match status" value="1"/>
</dbReference>
<dbReference type="InterPro" id="IPR020627">
    <property type="entry name" value="KhpA"/>
</dbReference>
<keyword evidence="3" id="KW-0143">Chaperone</keyword>
<dbReference type="PANTHER" id="PTHR34654:SF1">
    <property type="entry name" value="RNA-BINDING PROTEIN KHPA"/>
    <property type="match status" value="1"/>
</dbReference>
<dbReference type="CDD" id="cd22533">
    <property type="entry name" value="KH-II_YlqC-like"/>
    <property type="match status" value="1"/>
</dbReference>
<dbReference type="EMBL" id="CADCWN010000154">
    <property type="protein sequence ID" value="CAA9570766.1"/>
    <property type="molecule type" value="Genomic_DNA"/>
</dbReference>
<dbReference type="GO" id="GO:0003723">
    <property type="term" value="F:RNA binding"/>
    <property type="evidence" value="ECO:0007669"/>
    <property type="project" value="UniProtKB-UniRule"/>
</dbReference>
<dbReference type="AlphaFoldDB" id="A0A6J4V7D9"/>
<organism evidence="4">
    <name type="scientific">uncultured Thermomicrobiales bacterium</name>
    <dbReference type="NCBI Taxonomy" id="1645740"/>
    <lineage>
        <taxon>Bacteria</taxon>
        <taxon>Pseudomonadati</taxon>
        <taxon>Thermomicrobiota</taxon>
        <taxon>Thermomicrobia</taxon>
        <taxon>Thermomicrobiales</taxon>
        <taxon>environmental samples</taxon>
    </lineage>
</organism>
<comment type="subunit">
    <text evidence="3">Forms a complex with KhpB.</text>
</comment>
<dbReference type="HAMAP" id="MF_00088">
    <property type="entry name" value="KhpA"/>
    <property type="match status" value="1"/>
</dbReference>
<name>A0A6J4V7D9_9BACT</name>
<evidence type="ECO:0000256" key="3">
    <source>
        <dbReference type="HAMAP-Rule" id="MF_00088"/>
    </source>
</evidence>
<dbReference type="PANTHER" id="PTHR34654">
    <property type="entry name" value="UPF0109 PROTEIN SCO5592"/>
    <property type="match status" value="1"/>
</dbReference>
<proteinExistence type="inferred from homology"/>
<gene>
    <name evidence="3" type="primary">khpA</name>
    <name evidence="4" type="ORF">AVDCRST_MAG18-1950</name>
</gene>
<evidence type="ECO:0000313" key="4">
    <source>
        <dbReference type="EMBL" id="CAA9570766.1"/>
    </source>
</evidence>
<dbReference type="Pfam" id="PF13083">
    <property type="entry name" value="KH_KhpA-B"/>
    <property type="match status" value="1"/>
</dbReference>
<dbReference type="InterPro" id="IPR015946">
    <property type="entry name" value="KH_dom-like_a/b"/>
</dbReference>
<dbReference type="InterPro" id="IPR009019">
    <property type="entry name" value="KH_sf_prok-type"/>
</dbReference>
<comment type="function">
    <text evidence="3">A probable RNA chaperone. Forms a complex with KhpB which binds to cellular RNA and controls its expression. Plays a role in peptidoglycan (PG) homeostasis and cell length regulation.</text>
</comment>
<accession>A0A6J4V7D9</accession>
<dbReference type="Gene3D" id="3.30.300.20">
    <property type="match status" value="1"/>
</dbReference>
<sequence>MEQLQHLVEYMASGLVDRPEEVHVDSRRRGPAVSIHLRVAEDELGRVIGKGGRIAKAMRTMVGVVAARQGLRANLEIEG</sequence>
<dbReference type="SUPFAM" id="SSF54814">
    <property type="entry name" value="Prokaryotic type KH domain (KH-domain type II)"/>
    <property type="match status" value="1"/>
</dbReference>
<dbReference type="GO" id="GO:0071555">
    <property type="term" value="P:cell wall organization"/>
    <property type="evidence" value="ECO:0007669"/>
    <property type="project" value="UniProtKB-KW"/>
</dbReference>
<keyword evidence="3" id="KW-0961">Cell wall biogenesis/degradation</keyword>
<keyword evidence="1 3" id="KW-0963">Cytoplasm</keyword>
<protein>
    <recommendedName>
        <fullName evidence="3">RNA-binding protein KhpA</fullName>
    </recommendedName>
    <alternativeName>
        <fullName evidence="3">KH-domain protein A</fullName>
    </alternativeName>
</protein>
<evidence type="ECO:0000256" key="2">
    <source>
        <dbReference type="ARBA" id="ARBA00022884"/>
    </source>
</evidence>
<dbReference type="GO" id="GO:0005737">
    <property type="term" value="C:cytoplasm"/>
    <property type="evidence" value="ECO:0007669"/>
    <property type="project" value="UniProtKB-SubCell"/>
</dbReference>
<keyword evidence="3" id="KW-0133">Cell shape</keyword>
<dbReference type="GO" id="GO:0009252">
    <property type="term" value="P:peptidoglycan biosynthetic process"/>
    <property type="evidence" value="ECO:0007669"/>
    <property type="project" value="UniProtKB-UniRule"/>
</dbReference>